<accession>A0A8H7ILZ0</accession>
<gene>
    <name evidence="1" type="ORF">RHS01_00058</name>
</gene>
<proteinExistence type="predicted"/>
<reference evidence="1" key="1">
    <citation type="submission" date="2020-09" db="EMBL/GenBank/DDBJ databases">
        <title>Comparative genome analyses of four rice-infecting Rhizoctonia solani isolates reveal extensive enrichment of homogalacturonan modification genes.</title>
        <authorList>
            <person name="Lee D.-Y."/>
            <person name="Jeon J."/>
            <person name="Kim K.-T."/>
            <person name="Cheong K."/>
            <person name="Song H."/>
            <person name="Choi G."/>
            <person name="Ko J."/>
            <person name="Opiyo S.O."/>
            <person name="Zuo S."/>
            <person name="Madhav S."/>
            <person name="Lee Y.-H."/>
            <person name="Wang G.-L."/>
        </authorList>
    </citation>
    <scope>NUCLEOTIDE SEQUENCE</scope>
    <source>
        <strain evidence="1">AG1-IA B2</strain>
    </source>
</reference>
<name>A0A8H7ILZ0_9AGAM</name>
<evidence type="ECO:0000313" key="2">
    <source>
        <dbReference type="Proteomes" id="UP000614334"/>
    </source>
</evidence>
<organism evidence="1 2">
    <name type="scientific">Rhizoctonia solani</name>
    <dbReference type="NCBI Taxonomy" id="456999"/>
    <lineage>
        <taxon>Eukaryota</taxon>
        <taxon>Fungi</taxon>
        <taxon>Dikarya</taxon>
        <taxon>Basidiomycota</taxon>
        <taxon>Agaricomycotina</taxon>
        <taxon>Agaricomycetes</taxon>
        <taxon>Cantharellales</taxon>
        <taxon>Ceratobasidiaceae</taxon>
        <taxon>Rhizoctonia</taxon>
    </lineage>
</organism>
<dbReference type="EMBL" id="JACYCF010000001">
    <property type="protein sequence ID" value="KAF8761336.1"/>
    <property type="molecule type" value="Genomic_DNA"/>
</dbReference>
<dbReference type="Proteomes" id="UP000614334">
    <property type="component" value="Unassembled WGS sequence"/>
</dbReference>
<comment type="caution">
    <text evidence="1">The sequence shown here is derived from an EMBL/GenBank/DDBJ whole genome shotgun (WGS) entry which is preliminary data.</text>
</comment>
<evidence type="ECO:0000313" key="1">
    <source>
        <dbReference type="EMBL" id="KAF8761336.1"/>
    </source>
</evidence>
<protein>
    <submittedName>
        <fullName evidence="1">Uncharacterized protein</fullName>
    </submittedName>
</protein>
<dbReference type="AlphaFoldDB" id="A0A8H7ILZ0"/>
<sequence length="119" mass="13128">MHMNGGGYGSKIFAQRLCMREWVNLSPTIPQTSPGVQQSWPPLLGIPRLVHIMAGHVWFGGYNTKFIFINGIPKLPGVEPAQTLPHLLSHYLLAEDSRTTLIETSPDLNSSTHLISPTV</sequence>